<organism evidence="3 4">
    <name type="scientific">Cephalotrichum gorgonifer</name>
    <dbReference type="NCBI Taxonomy" id="2041049"/>
    <lineage>
        <taxon>Eukaryota</taxon>
        <taxon>Fungi</taxon>
        <taxon>Dikarya</taxon>
        <taxon>Ascomycota</taxon>
        <taxon>Pezizomycotina</taxon>
        <taxon>Sordariomycetes</taxon>
        <taxon>Hypocreomycetidae</taxon>
        <taxon>Microascales</taxon>
        <taxon>Microascaceae</taxon>
        <taxon>Cephalotrichum</taxon>
    </lineage>
</organism>
<feature type="coiled-coil region" evidence="1">
    <location>
        <begin position="426"/>
        <end position="460"/>
    </location>
</feature>
<evidence type="ECO:0000313" key="3">
    <source>
        <dbReference type="EMBL" id="SPN99795.1"/>
    </source>
</evidence>
<evidence type="ECO:0000313" key="4">
    <source>
        <dbReference type="Proteomes" id="UP001187682"/>
    </source>
</evidence>
<dbReference type="PANTHER" id="PTHR45615">
    <property type="entry name" value="MYOSIN HEAVY CHAIN, NON-MUSCLE"/>
    <property type="match status" value="1"/>
</dbReference>
<reference evidence="3" key="1">
    <citation type="submission" date="2018-03" db="EMBL/GenBank/DDBJ databases">
        <authorList>
            <person name="Guldener U."/>
        </authorList>
    </citation>
    <scope>NUCLEOTIDE SEQUENCE</scope>
</reference>
<dbReference type="Proteomes" id="UP001187682">
    <property type="component" value="Unassembled WGS sequence"/>
</dbReference>
<dbReference type="EMBL" id="ONZQ02000003">
    <property type="protein sequence ID" value="SPN99795.1"/>
    <property type="molecule type" value="Genomic_DNA"/>
</dbReference>
<dbReference type="GO" id="GO:0051015">
    <property type="term" value="F:actin filament binding"/>
    <property type="evidence" value="ECO:0007669"/>
    <property type="project" value="TreeGrafter"/>
</dbReference>
<feature type="coiled-coil region" evidence="1">
    <location>
        <begin position="284"/>
        <end position="340"/>
    </location>
</feature>
<feature type="coiled-coil region" evidence="1">
    <location>
        <begin position="665"/>
        <end position="808"/>
    </location>
</feature>
<feature type="region of interest" description="Disordered" evidence="2">
    <location>
        <begin position="371"/>
        <end position="390"/>
    </location>
</feature>
<name>A0AAE8MTE4_9PEZI</name>
<protein>
    <submittedName>
        <fullName evidence="3">Uncharacterized protein</fullName>
    </submittedName>
</protein>
<sequence length="1173" mass="131616">MSSASASSMESYPNLETAIESIVFNIIDSFRKRSVEGETAEVLDTAKWARRVIGEVKKFPSEIVPTDQKEKILTPYLVKSGGQDVDYKAVLEEGVVKEAEHAEALKKEKKKLESALKKTKVDGAEDKQMVEALRQEIKGLTSEGIEAREKIMEVMQERMDSQAEVIRLREEVATEKKRADCKERELNKIHEIVVKKKEEFIEEMWMKMQDGEDLEIYMEHFSDTAWEALGRGMATLATQLKMRMTEETELVHALSEGGKLTYPFAPGTPGFTGGGHACGCESLAADHKRLIEDQQSKIDLLEKHLAKAKAELAEDTDVATRELSAQLDKALEDLKTAIEARSASDKARDESLAKGRLRDIRIRMLQAKVSGTSSPFSAKTPNSTASQALEKRAGTTLADELDGAADDGEFVEGSWSEEATVLQAAFEQVTAENGKLEEQVRDLEAQVLGLRTRIGEAKKKNLTGEDTPDEDTLTVTPQSAELRRVQEEIKRLNDLVDPDLHKDELNSRDEETRCLETNIASLDEESEGIRPTTDADSKSEEELETLRKKLSSTEEELEALRGQLSWQLISSNSSIRFLESQVDELKEGNGPVAAIGSEHSDRVEELEALREKLASSDARIQLLVTKNEELKLDNENLSFTAGARSESEAEVAALKEEVLSSEALTQLLEGEIKELTEEVVRLTSLTSGRPGNEEELSSLREKLASEIEESKKLRDEVERLKEEKRSSSAVPATTHDETLRALENLISEDEVIDRYVAEISRLTGEVEHLTSERQGQKEEELAALEEKLALSSEEAPRLRAEITRLEQAHGERMAEVSRQLRDWESKFQAEAKMVCELEDLISEELGFHDELQSRLASVDALTSGARDVEAARLRRWEEARALEAAQGALMERIDAGEDEDDVLLLEWKAAGDEIEELEESFTNYGAEIVDAWDKLLDARREKRRFMDEARRRLKDEVDKLRIKKSETEHPVGPLLADPFPVDPLPVNPLVAPLLTPLPQRLWSQLVRQKLVLQNAFVPLLNILAPHLDLFHRLSQLSLLSFLYLTQWHAKAPFHVTFPRLRAKDALYFFWCAAALMTLQTYVSARRERNLWLTANSRLTAAYVHDLQHEAPYLPWLWNVDPRLMIWGQGWDPRILLAAGGVVWGAAVAPVLGVFDSVAWGVLEKVVGPGPLGL</sequence>
<dbReference type="GO" id="GO:0016460">
    <property type="term" value="C:myosin II complex"/>
    <property type="evidence" value="ECO:0007669"/>
    <property type="project" value="TreeGrafter"/>
</dbReference>
<feature type="compositionally biased region" description="Polar residues" evidence="2">
    <location>
        <begin position="371"/>
        <end position="387"/>
    </location>
</feature>
<evidence type="ECO:0000256" key="2">
    <source>
        <dbReference type="SAM" id="MobiDB-lite"/>
    </source>
</evidence>
<dbReference type="PANTHER" id="PTHR45615:SF40">
    <property type="entry name" value="MYOSIN HEAVY CHAIN, NON-MUSCLE"/>
    <property type="match status" value="1"/>
</dbReference>
<proteinExistence type="predicted"/>
<feature type="coiled-coil region" evidence="1">
    <location>
        <begin position="95"/>
        <end position="185"/>
    </location>
</feature>
<accession>A0AAE8MTE4</accession>
<gene>
    <name evidence="3" type="ORF">DNG_02647</name>
</gene>
<evidence type="ECO:0000256" key="1">
    <source>
        <dbReference type="SAM" id="Coils"/>
    </source>
</evidence>
<keyword evidence="4" id="KW-1185">Reference proteome</keyword>
<dbReference type="GO" id="GO:0005737">
    <property type="term" value="C:cytoplasm"/>
    <property type="evidence" value="ECO:0007669"/>
    <property type="project" value="TreeGrafter"/>
</dbReference>
<keyword evidence="1" id="KW-0175">Coiled coil</keyword>
<dbReference type="GO" id="GO:0000146">
    <property type="term" value="F:microfilament motor activity"/>
    <property type="evidence" value="ECO:0007669"/>
    <property type="project" value="TreeGrafter"/>
</dbReference>
<comment type="caution">
    <text evidence="3">The sequence shown here is derived from an EMBL/GenBank/DDBJ whole genome shotgun (WGS) entry which is preliminary data.</text>
</comment>
<dbReference type="AlphaFoldDB" id="A0AAE8MTE4"/>
<feature type="coiled-coil region" evidence="1">
    <location>
        <begin position="536"/>
        <end position="563"/>
    </location>
</feature>
<dbReference type="GO" id="GO:0032982">
    <property type="term" value="C:myosin filament"/>
    <property type="evidence" value="ECO:0007669"/>
    <property type="project" value="TreeGrafter"/>
</dbReference>